<keyword evidence="2" id="KW-0645">Protease</keyword>
<evidence type="ECO:0000256" key="3">
    <source>
        <dbReference type="ARBA" id="ARBA00022723"/>
    </source>
</evidence>
<evidence type="ECO:0000256" key="4">
    <source>
        <dbReference type="ARBA" id="ARBA00022729"/>
    </source>
</evidence>
<dbReference type="InterPro" id="IPR002477">
    <property type="entry name" value="Peptidoglycan-bd-like"/>
</dbReference>
<keyword evidence="6 10" id="KW-0862">Zinc</keyword>
<feature type="binding site" evidence="11">
    <location>
        <position position="191"/>
    </location>
    <ligand>
        <name>Zn(2+)</name>
        <dbReference type="ChEBI" id="CHEBI:29105"/>
        <label>1</label>
    </ligand>
</feature>
<feature type="binding site" evidence="11">
    <location>
        <position position="120"/>
    </location>
    <ligand>
        <name>Ca(2+)</name>
        <dbReference type="ChEBI" id="CHEBI:29108"/>
        <label>1</label>
    </ligand>
</feature>
<evidence type="ECO:0000256" key="14">
    <source>
        <dbReference type="SAM" id="SignalP"/>
    </source>
</evidence>
<dbReference type="SUPFAM" id="SSF47090">
    <property type="entry name" value="PGBD-like"/>
    <property type="match status" value="1"/>
</dbReference>
<feature type="binding site" evidence="11">
    <location>
        <position position="196"/>
    </location>
    <ligand>
        <name>Ca(2+)</name>
        <dbReference type="ChEBI" id="CHEBI:29108"/>
        <label>1</label>
    </ligand>
</feature>
<keyword evidence="4 14" id="KW-0732">Signal</keyword>
<evidence type="ECO:0000313" key="16">
    <source>
        <dbReference type="Proteomes" id="UP000046393"/>
    </source>
</evidence>
<name>A0A158R4V2_9BILA</name>
<dbReference type="GO" id="GO:0030198">
    <property type="term" value="P:extracellular matrix organization"/>
    <property type="evidence" value="ECO:0007669"/>
    <property type="project" value="TreeGrafter"/>
</dbReference>
<dbReference type="CDD" id="cd04278">
    <property type="entry name" value="ZnMc_MMP"/>
    <property type="match status" value="1"/>
</dbReference>
<feature type="binding site" evidence="11">
    <location>
        <position position="178"/>
    </location>
    <ligand>
        <name>Zn(2+)</name>
        <dbReference type="ChEBI" id="CHEBI:29105"/>
        <label>1</label>
    </ligand>
</feature>
<evidence type="ECO:0000256" key="11">
    <source>
        <dbReference type="PIRSR" id="PIRSR621190-2"/>
    </source>
</evidence>
<feature type="binding site" evidence="10">
    <location>
        <position position="224"/>
    </location>
    <ligand>
        <name>Zn(2+)</name>
        <dbReference type="ChEBI" id="CHEBI:29105"/>
        <label>2</label>
        <note>catalytic</note>
    </ligand>
</feature>
<dbReference type="GO" id="GO:0031012">
    <property type="term" value="C:extracellular matrix"/>
    <property type="evidence" value="ECO:0007669"/>
    <property type="project" value="InterPro"/>
</dbReference>
<accession>A0A158R4V2</accession>
<feature type="binding site" evidence="11">
    <location>
        <position position="185"/>
    </location>
    <ligand>
        <name>Ca(2+)</name>
        <dbReference type="ChEBI" id="CHEBI:29108"/>
        <label>2</label>
    </ligand>
</feature>
<dbReference type="SMART" id="SM00254">
    <property type="entry name" value="ShKT"/>
    <property type="match status" value="1"/>
</dbReference>
<dbReference type="InterPro" id="IPR021190">
    <property type="entry name" value="Pept_M10A"/>
</dbReference>
<dbReference type="InterPro" id="IPR021158">
    <property type="entry name" value="Pept_M10A_Zn_BS"/>
</dbReference>
<protein>
    <submittedName>
        <fullName evidence="17">ShKT domain-containing protein</fullName>
    </submittedName>
</protein>
<evidence type="ECO:0000256" key="13">
    <source>
        <dbReference type="PROSITE-ProRule" id="PRU01005"/>
    </source>
</evidence>
<dbReference type="InterPro" id="IPR003582">
    <property type="entry name" value="ShKT_dom"/>
</dbReference>
<dbReference type="PANTHER" id="PTHR10201">
    <property type="entry name" value="MATRIX METALLOPROTEINASE"/>
    <property type="match status" value="1"/>
</dbReference>
<dbReference type="PIRSF" id="PIRSF001191">
    <property type="entry name" value="Peptidase_M10A_matrix"/>
    <property type="match status" value="1"/>
</dbReference>
<evidence type="ECO:0000256" key="8">
    <source>
        <dbReference type="ARBA" id="ARBA00023145"/>
    </source>
</evidence>
<keyword evidence="11" id="KW-0106">Calcium</keyword>
<dbReference type="Gene3D" id="3.40.390.10">
    <property type="entry name" value="Collagenase (Catalytic Domain)"/>
    <property type="match status" value="1"/>
</dbReference>
<reference evidence="17" key="1">
    <citation type="submission" date="2016-04" db="UniProtKB">
        <authorList>
            <consortium name="WormBaseParasite"/>
        </authorList>
    </citation>
    <scope>IDENTIFICATION</scope>
</reference>
<dbReference type="Pfam" id="PF00413">
    <property type="entry name" value="Peptidase_M10"/>
    <property type="match status" value="1"/>
</dbReference>
<feature type="binding site" evidence="11">
    <location>
        <position position="196"/>
    </location>
    <ligand>
        <name>Ca(2+)</name>
        <dbReference type="ChEBI" id="CHEBI:29108"/>
        <label>3</label>
    </ligand>
</feature>
<keyword evidence="3 10" id="KW-0479">Metal-binding</keyword>
<dbReference type="GO" id="GO:0006508">
    <property type="term" value="P:proteolysis"/>
    <property type="evidence" value="ECO:0007669"/>
    <property type="project" value="UniProtKB-KW"/>
</dbReference>
<dbReference type="AlphaFoldDB" id="A0A158R4V2"/>
<feature type="binding site" evidence="10">
    <location>
        <position position="230"/>
    </location>
    <ligand>
        <name>Zn(2+)</name>
        <dbReference type="ChEBI" id="CHEBI:29105"/>
        <label>2</label>
        <note>catalytic</note>
    </ligand>
</feature>
<feature type="short sequence motif" description="Cysteine switch" evidence="12">
    <location>
        <begin position="88"/>
        <end position="95"/>
    </location>
</feature>
<dbReference type="PROSITE" id="PS51670">
    <property type="entry name" value="SHKT"/>
    <property type="match status" value="1"/>
</dbReference>
<dbReference type="WBParaSite" id="SMUV_0000451901-mRNA-1">
    <property type="protein sequence ID" value="SMUV_0000451901-mRNA-1"/>
    <property type="gene ID" value="SMUV_0000451901"/>
</dbReference>
<feature type="domain" description="ShKT" evidence="15">
    <location>
        <begin position="286"/>
        <end position="317"/>
    </location>
</feature>
<comment type="caution">
    <text evidence="13">Lacks conserved residue(s) required for the propagation of feature annotation.</text>
</comment>
<evidence type="ECO:0000313" key="17">
    <source>
        <dbReference type="WBParaSite" id="SMUV_0000451901-mRNA-1"/>
    </source>
</evidence>
<sequence>MIVWLLLLFAAANIFSSIHAESVTDEQAQEYLKKYGYLNGVFSNKFVVGGNGKNSSVLRKAIQRFQTMAGLQVTGQLDDETLTKMQQPRCGFPDVLMMSSSAVKWSKNNLTYAVTQYTDDVSADVVNQVLKDSFDIWAAVSPLTFERVTSNPDITIGFHSASHGDGVPFDGEGGVLAHALLPYANSVPYLHYDDAELWTYKNISKILHENYIDMLYVTVHEIGHVLGLEHTNAANSIMNPYYRSSIDSNGNYVIPELGTDDIQKIQQLYGNGDPNSTENPKDDSSCVDLIPLCNLMTTQCSLVVTMQIYCKRTCNFCG</sequence>
<dbReference type="InterPro" id="IPR001818">
    <property type="entry name" value="Pept_M10_metallopeptidase"/>
</dbReference>
<comment type="cofactor">
    <cofactor evidence="11">
        <name>Ca(2+)</name>
        <dbReference type="ChEBI" id="CHEBI:29108"/>
    </cofactor>
    <text evidence="11">Can bind about 5 Ca(2+) ions per subunit.</text>
</comment>
<comment type="cofactor">
    <cofactor evidence="11">
        <name>Zn(2+)</name>
        <dbReference type="ChEBI" id="CHEBI:29105"/>
    </cofactor>
    <text evidence="11">Binds 2 Zn(2+) ions per subunit.</text>
</comment>
<comment type="similarity">
    <text evidence="1">Belongs to the peptidase M10A family.</text>
</comment>
<feature type="binding site" evidence="11">
    <location>
        <position position="238"/>
    </location>
    <ligand>
        <name>Zn(2+)</name>
        <dbReference type="ChEBI" id="CHEBI:29105"/>
        <label>2</label>
        <note>catalytic</note>
    </ligand>
</feature>
<feature type="binding site" evidence="10">
    <location>
        <position position="220"/>
    </location>
    <ligand>
        <name>Zn(2+)</name>
        <dbReference type="ChEBI" id="CHEBI:29105"/>
        <label>2</label>
        <note>catalytic</note>
    </ligand>
</feature>
<feature type="binding site" evidence="11">
    <location>
        <position position="171"/>
    </location>
    <ligand>
        <name>Ca(2+)</name>
        <dbReference type="ChEBI" id="CHEBI:29108"/>
        <label>3</label>
    </ligand>
</feature>
<keyword evidence="7" id="KW-0482">Metalloprotease</keyword>
<feature type="binding site" description="in inhibited form" evidence="11">
    <location>
        <position position="90"/>
    </location>
    <ligand>
        <name>Zn(2+)</name>
        <dbReference type="ChEBI" id="CHEBI:29105"/>
        <label>2</label>
        <note>catalytic</note>
    </ligand>
</feature>
<dbReference type="GO" id="GO:0004222">
    <property type="term" value="F:metalloendopeptidase activity"/>
    <property type="evidence" value="ECO:0007669"/>
    <property type="project" value="InterPro"/>
</dbReference>
<evidence type="ECO:0000256" key="7">
    <source>
        <dbReference type="ARBA" id="ARBA00023049"/>
    </source>
</evidence>
<dbReference type="GO" id="GO:0005615">
    <property type="term" value="C:extracellular space"/>
    <property type="evidence" value="ECO:0007669"/>
    <property type="project" value="TreeGrafter"/>
</dbReference>
<dbReference type="GO" id="GO:0008270">
    <property type="term" value="F:zinc ion binding"/>
    <property type="evidence" value="ECO:0007669"/>
    <property type="project" value="InterPro"/>
</dbReference>
<feature type="active site" evidence="9">
    <location>
        <position position="221"/>
    </location>
</feature>
<evidence type="ECO:0000256" key="6">
    <source>
        <dbReference type="ARBA" id="ARBA00022833"/>
    </source>
</evidence>
<dbReference type="SMART" id="SM00235">
    <property type="entry name" value="ZnMc"/>
    <property type="match status" value="1"/>
</dbReference>
<dbReference type="InterPro" id="IPR033739">
    <property type="entry name" value="M10A_MMP"/>
</dbReference>
<feature type="binding site" evidence="11">
    <location>
        <position position="170"/>
    </location>
    <ligand>
        <name>Ca(2+)</name>
        <dbReference type="ChEBI" id="CHEBI:29108"/>
        <label>3</label>
    </ligand>
</feature>
<feature type="binding site" evidence="11">
    <location>
        <position position="165"/>
    </location>
    <ligand>
        <name>Zn(2+)</name>
        <dbReference type="ChEBI" id="CHEBI:29105"/>
        <label>1</label>
    </ligand>
</feature>
<dbReference type="InterPro" id="IPR024079">
    <property type="entry name" value="MetalloPept_cat_dom_sf"/>
</dbReference>
<dbReference type="GO" id="GO:0030574">
    <property type="term" value="P:collagen catabolic process"/>
    <property type="evidence" value="ECO:0007669"/>
    <property type="project" value="TreeGrafter"/>
</dbReference>
<feature type="binding site" evidence="11">
    <location>
        <position position="193"/>
    </location>
    <ligand>
        <name>Ca(2+)</name>
        <dbReference type="ChEBI" id="CHEBI:29108"/>
        <label>3</label>
    </ligand>
</feature>
<proteinExistence type="inferred from homology"/>
<evidence type="ECO:0000256" key="9">
    <source>
        <dbReference type="PIRSR" id="PIRSR001191-1"/>
    </source>
</evidence>
<feature type="binding site" evidence="11">
    <location>
        <position position="194"/>
    </location>
    <ligand>
        <name>Ca(2+)</name>
        <dbReference type="ChEBI" id="CHEBI:29108"/>
        <label>1</label>
    </ligand>
</feature>
<dbReference type="InterPro" id="IPR036365">
    <property type="entry name" value="PGBD-like_sf"/>
</dbReference>
<evidence type="ECO:0000259" key="15">
    <source>
        <dbReference type="PROSITE" id="PS51670"/>
    </source>
</evidence>
<dbReference type="STRING" id="451379.A0A158R4V2"/>
<evidence type="ECO:0000256" key="12">
    <source>
        <dbReference type="PIRSR" id="PIRSR621190-5"/>
    </source>
</evidence>
<dbReference type="SUPFAM" id="SSF55486">
    <property type="entry name" value="Metalloproteases ('zincins'), catalytic domain"/>
    <property type="match status" value="1"/>
</dbReference>
<organism evidence="16 17">
    <name type="scientific">Syphacia muris</name>
    <dbReference type="NCBI Taxonomy" id="451379"/>
    <lineage>
        <taxon>Eukaryota</taxon>
        <taxon>Metazoa</taxon>
        <taxon>Ecdysozoa</taxon>
        <taxon>Nematoda</taxon>
        <taxon>Chromadorea</taxon>
        <taxon>Rhabditida</taxon>
        <taxon>Spirurina</taxon>
        <taxon>Oxyuridomorpha</taxon>
        <taxon>Oxyuroidea</taxon>
        <taxon>Oxyuridae</taxon>
        <taxon>Syphacia</taxon>
    </lineage>
</organism>
<dbReference type="InterPro" id="IPR006026">
    <property type="entry name" value="Peptidase_Metallo"/>
</dbReference>
<keyword evidence="8" id="KW-0865">Zymogen</keyword>
<evidence type="ECO:0000256" key="10">
    <source>
        <dbReference type="PIRSR" id="PIRSR001191-2"/>
    </source>
</evidence>
<dbReference type="PRINTS" id="PR00138">
    <property type="entry name" value="MATRIXIN"/>
</dbReference>
<dbReference type="Proteomes" id="UP000046393">
    <property type="component" value="Unplaced"/>
</dbReference>
<feature type="binding site" evidence="11">
    <location>
        <position position="153"/>
    </location>
    <ligand>
        <name>Ca(2+)</name>
        <dbReference type="ChEBI" id="CHEBI:29108"/>
        <label>2</label>
    </ligand>
</feature>
<dbReference type="Pfam" id="PF01549">
    <property type="entry name" value="ShK"/>
    <property type="match status" value="1"/>
</dbReference>
<feature type="signal peptide" evidence="14">
    <location>
        <begin position="1"/>
        <end position="20"/>
    </location>
</feature>
<evidence type="ECO:0000256" key="1">
    <source>
        <dbReference type="ARBA" id="ARBA00010370"/>
    </source>
</evidence>
<keyword evidence="5" id="KW-0378">Hydrolase</keyword>
<dbReference type="PROSITE" id="PS00546">
    <property type="entry name" value="CYSTEINE_SWITCH"/>
    <property type="match status" value="1"/>
</dbReference>
<evidence type="ECO:0000256" key="5">
    <source>
        <dbReference type="ARBA" id="ARBA00022801"/>
    </source>
</evidence>
<keyword evidence="16" id="KW-1185">Reference proteome</keyword>
<feature type="chain" id="PRO_5007631544" evidence="14">
    <location>
        <begin position="21"/>
        <end position="318"/>
    </location>
</feature>
<evidence type="ECO:0000256" key="2">
    <source>
        <dbReference type="ARBA" id="ARBA00022670"/>
    </source>
</evidence>
<dbReference type="PANTHER" id="PTHR10201:SF291">
    <property type="entry name" value="MATRIX METALLOPROTEINASE 1, ISOFORM C-RELATED"/>
    <property type="match status" value="1"/>
</dbReference>
<dbReference type="Pfam" id="PF01471">
    <property type="entry name" value="PG_binding_1"/>
    <property type="match status" value="1"/>
</dbReference>
<feature type="binding site" evidence="11">
    <location>
        <position position="163"/>
    </location>
    <ligand>
        <name>Zn(2+)</name>
        <dbReference type="ChEBI" id="CHEBI:29105"/>
        <label>1</label>
    </ligand>
</feature>